<dbReference type="Proteomes" id="UP001140513">
    <property type="component" value="Unassembled WGS sequence"/>
</dbReference>
<feature type="compositionally biased region" description="Polar residues" evidence="2">
    <location>
        <begin position="323"/>
        <end position="348"/>
    </location>
</feature>
<reference evidence="4" key="1">
    <citation type="submission" date="2022-10" db="EMBL/GenBank/DDBJ databases">
        <title>Tapping the CABI collections for fungal endophytes: first genome assemblies for Collariella, Neodidymelliopsis, Ascochyta clinopodiicola, Didymella pomorum, Didymosphaeria variabile, Neocosmospora piperis and Neocucurbitaria cava.</title>
        <authorList>
            <person name="Hill R."/>
        </authorList>
    </citation>
    <scope>NUCLEOTIDE SEQUENCE</scope>
    <source>
        <strain evidence="4">IMI 356815</strain>
    </source>
</reference>
<name>A0A9W8XFV8_9PLEO</name>
<dbReference type="GeneID" id="80913363"/>
<protein>
    <recommendedName>
        <fullName evidence="3">C3H1-type domain-containing protein</fullName>
    </recommendedName>
</protein>
<keyword evidence="5" id="KW-1185">Reference proteome</keyword>
<evidence type="ECO:0000256" key="2">
    <source>
        <dbReference type="SAM" id="MobiDB-lite"/>
    </source>
</evidence>
<dbReference type="PROSITE" id="PS50103">
    <property type="entry name" value="ZF_C3H1"/>
    <property type="match status" value="1"/>
</dbReference>
<feature type="compositionally biased region" description="Basic and acidic residues" evidence="2">
    <location>
        <begin position="561"/>
        <end position="576"/>
    </location>
</feature>
<dbReference type="PANTHER" id="PTHR21099">
    <property type="entry name" value="RAD201"/>
    <property type="match status" value="1"/>
</dbReference>
<evidence type="ECO:0000256" key="1">
    <source>
        <dbReference type="PROSITE-ProRule" id="PRU00723"/>
    </source>
</evidence>
<comment type="caution">
    <text evidence="4">The sequence shown here is derived from an EMBL/GenBank/DDBJ whole genome shotgun (WGS) entry which is preliminary data.</text>
</comment>
<dbReference type="PANTHER" id="PTHR21099:SF2">
    <property type="entry name" value="SI:CH211-113E8.11"/>
    <property type="match status" value="1"/>
</dbReference>
<dbReference type="GO" id="GO:0005634">
    <property type="term" value="C:nucleus"/>
    <property type="evidence" value="ECO:0007669"/>
    <property type="project" value="TreeGrafter"/>
</dbReference>
<keyword evidence="1" id="KW-0863">Zinc-finger</keyword>
<dbReference type="GO" id="GO:0008270">
    <property type="term" value="F:zinc ion binding"/>
    <property type="evidence" value="ECO:0007669"/>
    <property type="project" value="UniProtKB-KW"/>
</dbReference>
<accession>A0A9W8XFV8</accession>
<evidence type="ECO:0000259" key="3">
    <source>
        <dbReference type="PROSITE" id="PS50103"/>
    </source>
</evidence>
<gene>
    <name evidence="4" type="ORF">N0V89_009833</name>
</gene>
<dbReference type="Gene3D" id="4.10.1000.10">
    <property type="entry name" value="Zinc finger, CCCH-type"/>
    <property type="match status" value="1"/>
</dbReference>
<feature type="compositionally biased region" description="Polar residues" evidence="2">
    <location>
        <begin position="373"/>
        <end position="418"/>
    </location>
</feature>
<keyword evidence="1" id="KW-0862">Zinc</keyword>
<dbReference type="AlphaFoldDB" id="A0A9W8XFV8"/>
<feature type="compositionally biased region" description="Polar residues" evidence="2">
    <location>
        <begin position="358"/>
        <end position="367"/>
    </location>
</feature>
<feature type="compositionally biased region" description="Low complexity" evidence="2">
    <location>
        <begin position="443"/>
        <end position="452"/>
    </location>
</feature>
<feature type="domain" description="C3H1-type" evidence="3">
    <location>
        <begin position="1"/>
        <end position="25"/>
    </location>
</feature>
<feature type="compositionally biased region" description="Polar residues" evidence="2">
    <location>
        <begin position="425"/>
        <end position="435"/>
    </location>
</feature>
<feature type="compositionally biased region" description="Polar residues" evidence="2">
    <location>
        <begin position="453"/>
        <end position="468"/>
    </location>
</feature>
<feature type="compositionally biased region" description="Low complexity" evidence="2">
    <location>
        <begin position="271"/>
        <end position="280"/>
    </location>
</feature>
<feature type="compositionally biased region" description="Polar residues" evidence="2">
    <location>
        <begin position="260"/>
        <end position="270"/>
    </location>
</feature>
<feature type="compositionally biased region" description="Low complexity" evidence="2">
    <location>
        <begin position="204"/>
        <end position="229"/>
    </location>
</feature>
<feature type="region of interest" description="Disordered" evidence="2">
    <location>
        <begin position="198"/>
        <end position="576"/>
    </location>
</feature>
<evidence type="ECO:0000313" key="5">
    <source>
        <dbReference type="Proteomes" id="UP001140513"/>
    </source>
</evidence>
<organism evidence="4 5">
    <name type="scientific">Didymosphaeria variabile</name>
    <dbReference type="NCBI Taxonomy" id="1932322"/>
    <lineage>
        <taxon>Eukaryota</taxon>
        <taxon>Fungi</taxon>
        <taxon>Dikarya</taxon>
        <taxon>Ascomycota</taxon>
        <taxon>Pezizomycotina</taxon>
        <taxon>Dothideomycetes</taxon>
        <taxon>Pleosporomycetidae</taxon>
        <taxon>Pleosporales</taxon>
        <taxon>Massarineae</taxon>
        <taxon>Didymosphaeriaceae</taxon>
        <taxon>Didymosphaeria</taxon>
    </lineage>
</organism>
<dbReference type="OrthoDB" id="20729at2759"/>
<keyword evidence="1" id="KW-0479">Metal-binding</keyword>
<dbReference type="RefSeq" id="XP_056067847.1">
    <property type="nucleotide sequence ID" value="XM_056218582.1"/>
</dbReference>
<evidence type="ECO:0000313" key="4">
    <source>
        <dbReference type="EMBL" id="KAJ4348459.1"/>
    </source>
</evidence>
<dbReference type="InterPro" id="IPR000571">
    <property type="entry name" value="Znf_CCCH"/>
</dbReference>
<dbReference type="Pfam" id="PF00642">
    <property type="entry name" value="zf-CCCH"/>
    <property type="match status" value="1"/>
</dbReference>
<proteinExistence type="predicted"/>
<dbReference type="SMART" id="SM00356">
    <property type="entry name" value="ZnF_C3H1"/>
    <property type="match status" value="1"/>
</dbReference>
<feature type="compositionally biased region" description="Low complexity" evidence="2">
    <location>
        <begin position="512"/>
        <end position="560"/>
    </location>
</feature>
<feature type="zinc finger region" description="C3H1-type" evidence="1">
    <location>
        <begin position="1"/>
        <end position="25"/>
    </location>
</feature>
<dbReference type="EMBL" id="JAPEUX010000007">
    <property type="protein sequence ID" value="KAJ4348459.1"/>
    <property type="molecule type" value="Genomic_DNA"/>
</dbReference>
<sequence length="610" mass="61591">MAICPFYQRGTCKFGDRCKNEHPGSQRDGGNAFGGGNRSGFNAFGGGGDRYRPSGGGGGGAFGEYIQCNAVLYLCLIWPSLILPPGNRTGTPRYTLSKDEIKTDLTDQRPAYPFSCYGAGRDAPRQLMEGPLEISPEELRARYYTQRSSGNEAAGQHEEAQLYSKAEEQVKSILSDLDGAIKYVEDGADVHPNRLDIAQGKVDPSSSTAAPAPSNANPFSSAAAASPFARSQVPSSASGNPFGGGTQSQTSTFGKPANPFGQSSAPGQSNSAFGQASALGAGAGSGFGKPSMPGSGSAFAQTSASGGGPAFGKPSAFGGGSAFGQTSALGQPSAFGQPSAPGTASAFGQPSAPGASSAFGQPSQPGQTAAFGQPSQPGQTSAFGQPSQPGQTSAFGQPSQPSQTSAFGQSSAPGQTSAFGKPAFGQSTFGQTSQAGAVANPFGQAAQAGQAQPASNPFGSTQTQTSPAPANPFGSAPAQQKSAFGQPGGLAKPSPFAPAAQNTTTTMPKPNPFAAATQTTTPAAPAFGAPSQPANPFAQAATQQAPSQATQPPGAAGAADPFKEGRPEDYEGEQGRKLQQIYQRVAQMGIFNPNEYIPLVPPKSEWVVAL</sequence>